<gene>
    <name evidence="1" type="ORF">AVEN_20580_1</name>
</gene>
<protein>
    <submittedName>
        <fullName evidence="1">Uncharacterized protein</fullName>
    </submittedName>
</protein>
<name>A0A4Y2EI70_ARAVE</name>
<dbReference type="Proteomes" id="UP000499080">
    <property type="component" value="Unassembled WGS sequence"/>
</dbReference>
<reference evidence="1 2" key="1">
    <citation type="journal article" date="2019" name="Sci. Rep.">
        <title>Orb-weaving spider Araneus ventricosus genome elucidates the spidroin gene catalogue.</title>
        <authorList>
            <person name="Kono N."/>
            <person name="Nakamura H."/>
            <person name="Ohtoshi R."/>
            <person name="Moran D.A.P."/>
            <person name="Shinohara A."/>
            <person name="Yoshida Y."/>
            <person name="Fujiwara M."/>
            <person name="Mori M."/>
            <person name="Tomita M."/>
            <person name="Arakawa K."/>
        </authorList>
    </citation>
    <scope>NUCLEOTIDE SEQUENCE [LARGE SCALE GENOMIC DNA]</scope>
</reference>
<sequence>MTKPSAHLEQEWYRSVDSHRVSRNKIHTIIAHINNFNDLFKPDPPWLRLPTFKPFLPSFPVSIIFVPTSIISYSSSSFSHIIPSGLATKLPKN</sequence>
<evidence type="ECO:0000313" key="2">
    <source>
        <dbReference type="Proteomes" id="UP000499080"/>
    </source>
</evidence>
<dbReference type="AlphaFoldDB" id="A0A4Y2EI70"/>
<dbReference type="EMBL" id="BGPR01000599">
    <property type="protein sequence ID" value="GBM27966.1"/>
    <property type="molecule type" value="Genomic_DNA"/>
</dbReference>
<accession>A0A4Y2EI70</accession>
<evidence type="ECO:0000313" key="1">
    <source>
        <dbReference type="EMBL" id="GBM27966.1"/>
    </source>
</evidence>
<organism evidence="1 2">
    <name type="scientific">Araneus ventricosus</name>
    <name type="common">Orbweaver spider</name>
    <name type="synonym">Epeira ventricosa</name>
    <dbReference type="NCBI Taxonomy" id="182803"/>
    <lineage>
        <taxon>Eukaryota</taxon>
        <taxon>Metazoa</taxon>
        <taxon>Ecdysozoa</taxon>
        <taxon>Arthropoda</taxon>
        <taxon>Chelicerata</taxon>
        <taxon>Arachnida</taxon>
        <taxon>Araneae</taxon>
        <taxon>Araneomorphae</taxon>
        <taxon>Entelegynae</taxon>
        <taxon>Araneoidea</taxon>
        <taxon>Araneidae</taxon>
        <taxon>Araneus</taxon>
    </lineage>
</organism>
<proteinExistence type="predicted"/>
<comment type="caution">
    <text evidence="1">The sequence shown here is derived from an EMBL/GenBank/DDBJ whole genome shotgun (WGS) entry which is preliminary data.</text>
</comment>
<keyword evidence="2" id="KW-1185">Reference proteome</keyword>